<sequence length="67" mass="7221">MPPIERLYGSTDCARRREEEGRTVGEASVCGGFSGAAWPAVHDAGGGWRMVRDSNPRSMRLVSCLPA</sequence>
<reference evidence="2 3" key="1">
    <citation type="submission" date="2007-04" db="EMBL/GenBank/DDBJ databases">
        <authorList>
            <person name="Fulton L."/>
            <person name="Clifton S."/>
            <person name="Fulton B."/>
            <person name="Xu J."/>
            <person name="Minx P."/>
            <person name="Pepin K.H."/>
            <person name="Johnson M."/>
            <person name="Thiruvilangam P."/>
            <person name="Bhonagiri V."/>
            <person name="Nash W.E."/>
            <person name="Mardis E.R."/>
            <person name="Wilson R.K."/>
        </authorList>
    </citation>
    <scope>NUCLEOTIDE SEQUENCE [LARGE SCALE GENOMIC DNA]</scope>
    <source>
        <strain evidence="2 3">L2-32</strain>
    </source>
</reference>
<gene>
    <name evidence="2" type="ORF">BIFADO_01644</name>
</gene>
<evidence type="ECO:0000256" key="1">
    <source>
        <dbReference type="SAM" id="MobiDB-lite"/>
    </source>
</evidence>
<organism evidence="2 3">
    <name type="scientific">Bifidobacterium adolescentis L2-32</name>
    <dbReference type="NCBI Taxonomy" id="411481"/>
    <lineage>
        <taxon>Bacteria</taxon>
        <taxon>Bacillati</taxon>
        <taxon>Actinomycetota</taxon>
        <taxon>Actinomycetes</taxon>
        <taxon>Bifidobacteriales</taxon>
        <taxon>Bifidobacteriaceae</taxon>
        <taxon>Bifidobacterium</taxon>
    </lineage>
</organism>
<dbReference type="Proteomes" id="UP000003773">
    <property type="component" value="Unassembled WGS sequence"/>
</dbReference>
<dbReference type="HOGENOM" id="CLU_2803818_0_0_11"/>
<feature type="region of interest" description="Disordered" evidence="1">
    <location>
        <begin position="1"/>
        <end position="25"/>
    </location>
</feature>
<accession>A7A709</accession>
<reference evidence="2 3" key="2">
    <citation type="submission" date="2007-05" db="EMBL/GenBank/DDBJ databases">
        <title>Draft genome sequence of Bifidobacterium adolescentis (L2-32).</title>
        <authorList>
            <person name="Sudarsanam P."/>
            <person name="Ley R."/>
            <person name="Guruge J."/>
            <person name="Turnbaugh P.J."/>
            <person name="Mahowald M."/>
            <person name="Liep D."/>
            <person name="Gordon J."/>
        </authorList>
    </citation>
    <scope>NUCLEOTIDE SEQUENCE [LARGE SCALE GENOMIC DNA]</scope>
    <source>
        <strain evidence="2 3">L2-32</strain>
    </source>
</reference>
<dbReference type="AlphaFoldDB" id="A7A709"/>
<evidence type="ECO:0000313" key="3">
    <source>
        <dbReference type="Proteomes" id="UP000003773"/>
    </source>
</evidence>
<evidence type="ECO:0000313" key="2">
    <source>
        <dbReference type="EMBL" id="EDN82592.1"/>
    </source>
</evidence>
<name>A7A709_BIFAD</name>
<comment type="caution">
    <text evidence="2">The sequence shown here is derived from an EMBL/GenBank/DDBJ whole genome shotgun (WGS) entry which is preliminary data.</text>
</comment>
<feature type="compositionally biased region" description="Basic and acidic residues" evidence="1">
    <location>
        <begin position="13"/>
        <end position="23"/>
    </location>
</feature>
<proteinExistence type="predicted"/>
<protein>
    <submittedName>
        <fullName evidence="2">Uncharacterized protein</fullName>
    </submittedName>
</protein>
<dbReference type="EMBL" id="AAXD02000052">
    <property type="protein sequence ID" value="EDN82592.1"/>
    <property type="molecule type" value="Genomic_DNA"/>
</dbReference>